<proteinExistence type="predicted"/>
<accession>A0AAE4CAN6</accession>
<evidence type="ECO:0000313" key="2">
    <source>
        <dbReference type="Proteomes" id="UP001183643"/>
    </source>
</evidence>
<keyword evidence="2" id="KW-1185">Reference proteome</keyword>
<evidence type="ECO:0000313" key="1">
    <source>
        <dbReference type="EMBL" id="MDR7277212.1"/>
    </source>
</evidence>
<reference evidence="1" key="1">
    <citation type="submission" date="2023-07" db="EMBL/GenBank/DDBJ databases">
        <title>Sequencing the genomes of 1000 actinobacteria strains.</title>
        <authorList>
            <person name="Klenk H.-P."/>
        </authorList>
    </citation>
    <scope>NUCLEOTIDE SEQUENCE</scope>
    <source>
        <strain evidence="1">DSM 44707</strain>
    </source>
</reference>
<dbReference type="Proteomes" id="UP001183643">
    <property type="component" value="Unassembled WGS sequence"/>
</dbReference>
<dbReference type="EMBL" id="JAVDYB010000001">
    <property type="protein sequence ID" value="MDR7277212.1"/>
    <property type="molecule type" value="Genomic_DNA"/>
</dbReference>
<gene>
    <name evidence="1" type="ORF">J2S41_003990</name>
</gene>
<protein>
    <submittedName>
        <fullName evidence="1">Uncharacterized protein</fullName>
    </submittedName>
</protein>
<comment type="caution">
    <text evidence="1">The sequence shown here is derived from an EMBL/GenBank/DDBJ whole genome shotgun (WGS) entry which is preliminary data.</text>
</comment>
<organism evidence="1 2">
    <name type="scientific">Catenuloplanes atrovinosus</name>
    <dbReference type="NCBI Taxonomy" id="137266"/>
    <lineage>
        <taxon>Bacteria</taxon>
        <taxon>Bacillati</taxon>
        <taxon>Actinomycetota</taxon>
        <taxon>Actinomycetes</taxon>
        <taxon>Micromonosporales</taxon>
        <taxon>Micromonosporaceae</taxon>
        <taxon>Catenuloplanes</taxon>
    </lineage>
</organism>
<dbReference type="AlphaFoldDB" id="A0AAE4CAN6"/>
<sequence>MRFVAGTAWSWTNAIGALATEGMAMRAPQPPEKGIMRWYAPG</sequence>
<name>A0AAE4CAN6_9ACTN</name>